<keyword evidence="2" id="KW-1185">Reference proteome</keyword>
<evidence type="ECO:0000313" key="1">
    <source>
        <dbReference type="EMBL" id="EQB60115.1"/>
    </source>
</evidence>
<dbReference type="GO" id="GO:0016874">
    <property type="term" value="F:ligase activity"/>
    <property type="evidence" value="ECO:0007669"/>
    <property type="project" value="UniProtKB-KW"/>
</dbReference>
<name>T0MGD7_9MICR</name>
<dbReference type="SUPFAM" id="SSF81382">
    <property type="entry name" value="Skp1 dimerisation domain-like"/>
    <property type="match status" value="1"/>
</dbReference>
<dbReference type="Proteomes" id="UP000053780">
    <property type="component" value="Unassembled WGS sequence"/>
</dbReference>
<dbReference type="HOGENOM" id="CLU_059252_4_2_1"/>
<dbReference type="InterPro" id="IPR011333">
    <property type="entry name" value="SKP1/BTB/POZ_sf"/>
</dbReference>
<sequence>MLCKTIDGYILDIDLKHIHKSALLNNIYTSTTVEEPISLIVLYENFKIIYKFMEIDTNFISHDCNPIDIKFKQSDIEFFKDYDYNKLIELSNTCNYLEYRFCLEVCCKLLAEKIKFSKCNLTNVDIDEIKDFDWISSDE</sequence>
<dbReference type="VEuPathDB" id="MicrosporidiaDB:NAPIS_ORF02343"/>
<gene>
    <name evidence="1" type="ORF">NAPIS_ORF02343</name>
</gene>
<dbReference type="InterPro" id="IPR036296">
    <property type="entry name" value="SKP1-like_dim_sf"/>
</dbReference>
<accession>T0MGD7</accession>
<dbReference type="EMBL" id="KE647331">
    <property type="protein sequence ID" value="EQB60115.1"/>
    <property type="molecule type" value="Genomic_DNA"/>
</dbReference>
<dbReference type="OrthoDB" id="2342932at2759"/>
<dbReference type="AlphaFoldDB" id="T0MGD7"/>
<proteinExistence type="predicted"/>
<evidence type="ECO:0000313" key="2">
    <source>
        <dbReference type="Proteomes" id="UP000053780"/>
    </source>
</evidence>
<keyword evidence="1" id="KW-0436">Ligase</keyword>
<protein>
    <submittedName>
        <fullName evidence="1">Ubiquitin ligase skp1-like protein</fullName>
    </submittedName>
</protein>
<reference evidence="1 2" key="1">
    <citation type="journal article" date="2013" name="BMC Genomics">
        <title>Genome sequencing and comparative genomics of honey bee microsporidia, Nosema apis reveal novel insights into host-parasite interactions.</title>
        <authorList>
            <person name="Chen Yp."/>
            <person name="Pettis J.S."/>
            <person name="Zhao Y."/>
            <person name="Liu X."/>
            <person name="Tallon L.J."/>
            <person name="Sadzewicz L.D."/>
            <person name="Li R."/>
            <person name="Zheng H."/>
            <person name="Huang S."/>
            <person name="Zhang X."/>
            <person name="Hamilton M.C."/>
            <person name="Pernal S.F."/>
            <person name="Melathopoulos A.P."/>
            <person name="Yan X."/>
            <person name="Evans J.D."/>
        </authorList>
    </citation>
    <scope>NUCLEOTIDE SEQUENCE [LARGE SCALE GENOMIC DNA]</scope>
    <source>
        <strain evidence="1 2">BRL 01</strain>
    </source>
</reference>
<dbReference type="Gene3D" id="3.30.710.10">
    <property type="entry name" value="Potassium Channel Kv1.1, Chain A"/>
    <property type="match status" value="1"/>
</dbReference>
<dbReference type="GO" id="GO:0006511">
    <property type="term" value="P:ubiquitin-dependent protein catabolic process"/>
    <property type="evidence" value="ECO:0007669"/>
    <property type="project" value="InterPro"/>
</dbReference>
<organism evidence="1 2">
    <name type="scientific">Vairimorpha apis BRL 01</name>
    <dbReference type="NCBI Taxonomy" id="1037528"/>
    <lineage>
        <taxon>Eukaryota</taxon>
        <taxon>Fungi</taxon>
        <taxon>Fungi incertae sedis</taxon>
        <taxon>Microsporidia</taxon>
        <taxon>Nosematidae</taxon>
        <taxon>Vairimorpha</taxon>
    </lineage>
</organism>